<organism evidence="16 17">
    <name type="scientific">Patella caerulea</name>
    <name type="common">Rayed Mediterranean limpet</name>
    <dbReference type="NCBI Taxonomy" id="87958"/>
    <lineage>
        <taxon>Eukaryota</taxon>
        <taxon>Metazoa</taxon>
        <taxon>Spiralia</taxon>
        <taxon>Lophotrochozoa</taxon>
        <taxon>Mollusca</taxon>
        <taxon>Gastropoda</taxon>
        <taxon>Patellogastropoda</taxon>
        <taxon>Patelloidea</taxon>
        <taxon>Patellidae</taxon>
        <taxon>Patella</taxon>
    </lineage>
</organism>
<feature type="transmembrane region" description="Helical" evidence="14">
    <location>
        <begin position="151"/>
        <end position="174"/>
    </location>
</feature>
<dbReference type="InterPro" id="IPR000276">
    <property type="entry name" value="GPCR_Rhodpsn"/>
</dbReference>
<dbReference type="PANTHER" id="PTHR24240">
    <property type="entry name" value="OPSIN"/>
    <property type="match status" value="1"/>
</dbReference>
<dbReference type="GO" id="GO:0007602">
    <property type="term" value="P:phototransduction"/>
    <property type="evidence" value="ECO:0007669"/>
    <property type="project" value="UniProtKB-KW"/>
</dbReference>
<evidence type="ECO:0000256" key="12">
    <source>
        <dbReference type="ARBA" id="ARBA00023180"/>
    </source>
</evidence>
<keyword evidence="8" id="KW-0297">G-protein coupled receptor</keyword>
<evidence type="ECO:0000256" key="2">
    <source>
        <dbReference type="ARBA" id="ARBA00022543"/>
    </source>
</evidence>
<dbReference type="Gene3D" id="1.20.1070.10">
    <property type="entry name" value="Rhodopsin 7-helix transmembrane proteins"/>
    <property type="match status" value="1"/>
</dbReference>
<keyword evidence="6 14" id="KW-1133">Transmembrane helix</keyword>
<dbReference type="InterPro" id="IPR017452">
    <property type="entry name" value="GPCR_Rhodpsn_7TM"/>
</dbReference>
<protein>
    <recommendedName>
        <fullName evidence="15">G-protein coupled receptors family 1 profile domain-containing protein</fullName>
    </recommendedName>
</protein>
<dbReference type="GO" id="GO:0016020">
    <property type="term" value="C:membrane"/>
    <property type="evidence" value="ECO:0007669"/>
    <property type="project" value="UniProtKB-SubCell"/>
</dbReference>
<feature type="transmembrane region" description="Helical" evidence="14">
    <location>
        <begin position="289"/>
        <end position="313"/>
    </location>
</feature>
<dbReference type="PROSITE" id="PS50262">
    <property type="entry name" value="G_PROTEIN_RECEP_F1_2"/>
    <property type="match status" value="1"/>
</dbReference>
<evidence type="ECO:0000256" key="5">
    <source>
        <dbReference type="ARBA" id="ARBA00022925"/>
    </source>
</evidence>
<dbReference type="Pfam" id="PF00001">
    <property type="entry name" value="7tm_1"/>
    <property type="match status" value="1"/>
</dbReference>
<reference evidence="16 17" key="1">
    <citation type="submission" date="2024-01" db="EMBL/GenBank/DDBJ databases">
        <title>The genome of the rayed Mediterranean limpet Patella caerulea (Linnaeus, 1758).</title>
        <authorList>
            <person name="Anh-Thu Weber A."/>
            <person name="Halstead-Nussloch G."/>
        </authorList>
    </citation>
    <scope>NUCLEOTIDE SEQUENCE [LARGE SCALE GENOMIC DNA]</scope>
    <source>
        <strain evidence="16">AATW-2023a</strain>
        <tissue evidence="16">Whole specimen</tissue>
    </source>
</reference>
<keyword evidence="5" id="KW-0681">Retinal protein</keyword>
<feature type="transmembrane region" description="Helical" evidence="14">
    <location>
        <begin position="36"/>
        <end position="58"/>
    </location>
</feature>
<evidence type="ECO:0000256" key="14">
    <source>
        <dbReference type="SAM" id="Phobius"/>
    </source>
</evidence>
<keyword evidence="9 14" id="KW-0472">Membrane</keyword>
<evidence type="ECO:0000256" key="8">
    <source>
        <dbReference type="ARBA" id="ARBA00023040"/>
    </source>
</evidence>
<keyword evidence="10" id="KW-1015">Disulfide bond</keyword>
<dbReference type="PRINTS" id="PR00237">
    <property type="entry name" value="GPCRRHODOPSN"/>
</dbReference>
<feature type="transmembrane region" description="Helical" evidence="14">
    <location>
        <begin position="70"/>
        <end position="87"/>
    </location>
</feature>
<name>A0AAN8PH66_PATCE</name>
<feature type="transmembrane region" description="Helical" evidence="14">
    <location>
        <begin position="194"/>
        <end position="217"/>
    </location>
</feature>
<dbReference type="AlphaFoldDB" id="A0AAN8PH66"/>
<evidence type="ECO:0000256" key="10">
    <source>
        <dbReference type="ARBA" id="ARBA00023157"/>
    </source>
</evidence>
<dbReference type="GO" id="GO:0007601">
    <property type="term" value="P:visual perception"/>
    <property type="evidence" value="ECO:0007669"/>
    <property type="project" value="InterPro"/>
</dbReference>
<keyword evidence="7" id="KW-0157">Chromophore</keyword>
<keyword evidence="11" id="KW-0675">Receptor</keyword>
<evidence type="ECO:0000313" key="16">
    <source>
        <dbReference type="EMBL" id="KAK6170415.1"/>
    </source>
</evidence>
<dbReference type="FunFam" id="1.20.1070.10:FF:000219">
    <property type="entry name" value="Opsin 5-like 2"/>
    <property type="match status" value="1"/>
</dbReference>
<feature type="transmembrane region" description="Helical" evidence="14">
    <location>
        <begin position="258"/>
        <end position="283"/>
    </location>
</feature>
<dbReference type="SUPFAM" id="SSF81321">
    <property type="entry name" value="Family A G protein-coupled receptor-like"/>
    <property type="match status" value="1"/>
</dbReference>
<dbReference type="GO" id="GO:0004930">
    <property type="term" value="F:G protein-coupled receptor activity"/>
    <property type="evidence" value="ECO:0007669"/>
    <property type="project" value="UniProtKB-KW"/>
</dbReference>
<evidence type="ECO:0000256" key="3">
    <source>
        <dbReference type="ARBA" id="ARBA00022606"/>
    </source>
</evidence>
<keyword evidence="2" id="KW-0600">Photoreceptor protein</keyword>
<sequence length="364" mass="41906">MNNTCNCSAPAESEWEVIMKKYHIRPLSDEGYVGTGIYLVVIGVIATVGNLMVLTMFCREKQLRRKPHNLLLLNLAIADIGISVFGYPLTTASNFAKRYLFGTTGCMIQGFATFTLAQTDMNTLACLSAYRYISVCKPQYIYKLDIKFTKWVIAFMWIYSFIWTAPPLFGWSSYTFEPFGTSCSIDWTNRSTAAVVYTWCLVVFCYLIHVFIMIFCYTSVCTRAKEIQNSLDISTSKTMSGEDITCCKKLEVEKHVTWICLLMTGTFTILWSPYTFVCLWSVYDANLPVWITTWPTMFAKASCMINPIIYYLSNPLFRKCAGRLLSCQFRHREIVRPRYRYRVNKLSSGGMVNREINQVETHFL</sequence>
<dbReference type="InterPro" id="IPR027430">
    <property type="entry name" value="Retinal_BS"/>
</dbReference>
<evidence type="ECO:0000259" key="15">
    <source>
        <dbReference type="PROSITE" id="PS50262"/>
    </source>
</evidence>
<evidence type="ECO:0000256" key="6">
    <source>
        <dbReference type="ARBA" id="ARBA00022989"/>
    </source>
</evidence>
<keyword evidence="4 14" id="KW-0812">Transmembrane</keyword>
<feature type="domain" description="G-protein coupled receptors family 1 profile" evidence="15">
    <location>
        <begin position="49"/>
        <end position="310"/>
    </location>
</feature>
<dbReference type="EMBL" id="JAZGQO010000014">
    <property type="protein sequence ID" value="KAK6170415.1"/>
    <property type="molecule type" value="Genomic_DNA"/>
</dbReference>
<gene>
    <name evidence="16" type="ORF">SNE40_018816</name>
</gene>
<dbReference type="PROSITE" id="PS00238">
    <property type="entry name" value="OPSIN"/>
    <property type="match status" value="1"/>
</dbReference>
<dbReference type="Proteomes" id="UP001347796">
    <property type="component" value="Unassembled WGS sequence"/>
</dbReference>
<dbReference type="InterPro" id="IPR050125">
    <property type="entry name" value="GPCR_opsins"/>
</dbReference>
<comment type="subcellular location">
    <subcellularLocation>
        <location evidence="1">Membrane</location>
        <topology evidence="1">Multi-pass membrane protein</topology>
    </subcellularLocation>
</comment>
<proteinExistence type="predicted"/>
<evidence type="ECO:0000256" key="7">
    <source>
        <dbReference type="ARBA" id="ARBA00022991"/>
    </source>
</evidence>
<accession>A0AAN8PH66</accession>
<dbReference type="PRINTS" id="PR01244">
    <property type="entry name" value="PEROPSIN"/>
</dbReference>
<comment type="caution">
    <text evidence="16">The sequence shown here is derived from an EMBL/GenBank/DDBJ whole genome shotgun (WGS) entry which is preliminary data.</text>
</comment>
<keyword evidence="17" id="KW-1185">Reference proteome</keyword>
<dbReference type="GO" id="GO:0009881">
    <property type="term" value="F:photoreceptor activity"/>
    <property type="evidence" value="ECO:0007669"/>
    <property type="project" value="UniProtKB-KW"/>
</dbReference>
<evidence type="ECO:0000313" key="17">
    <source>
        <dbReference type="Proteomes" id="UP001347796"/>
    </source>
</evidence>
<evidence type="ECO:0000256" key="4">
    <source>
        <dbReference type="ARBA" id="ARBA00022692"/>
    </source>
</evidence>
<keyword evidence="12" id="KW-0325">Glycoprotein</keyword>
<keyword evidence="3" id="KW-0716">Sensory transduction</keyword>
<evidence type="ECO:0000256" key="11">
    <source>
        <dbReference type="ARBA" id="ARBA00023170"/>
    </source>
</evidence>
<evidence type="ECO:0000256" key="1">
    <source>
        <dbReference type="ARBA" id="ARBA00004141"/>
    </source>
</evidence>
<dbReference type="InterPro" id="IPR002962">
    <property type="entry name" value="Peropsin"/>
</dbReference>
<evidence type="ECO:0000256" key="13">
    <source>
        <dbReference type="ARBA" id="ARBA00023224"/>
    </source>
</evidence>
<evidence type="ECO:0000256" key="9">
    <source>
        <dbReference type="ARBA" id="ARBA00023136"/>
    </source>
</evidence>
<keyword evidence="13" id="KW-0807">Transducer</keyword>